<evidence type="ECO:0000256" key="1">
    <source>
        <dbReference type="SAM" id="MobiDB-lite"/>
    </source>
</evidence>
<protein>
    <submittedName>
        <fullName evidence="2">Uncharacterized protein</fullName>
    </submittedName>
</protein>
<dbReference type="RefSeq" id="XP_069308310.1">
    <property type="nucleotide sequence ID" value="XM_069450525.1"/>
</dbReference>
<reference evidence="2 3" key="1">
    <citation type="submission" date="2024-09" db="EMBL/GenBank/DDBJ databases">
        <title>T2T genomes of carrot and Alternaria dauci and their utility for understanding host-pathogen interaction during carrot leaf blight disease.</title>
        <authorList>
            <person name="Liu W."/>
            <person name="Xu S."/>
            <person name="Ou C."/>
            <person name="Liu X."/>
            <person name="Zhuang F."/>
            <person name="Deng X.W."/>
        </authorList>
    </citation>
    <scope>NUCLEOTIDE SEQUENCE [LARGE SCALE GENOMIC DNA]</scope>
    <source>
        <strain evidence="2 3">A2016</strain>
    </source>
</reference>
<evidence type="ECO:0000313" key="2">
    <source>
        <dbReference type="EMBL" id="KAL1797726.1"/>
    </source>
</evidence>
<feature type="region of interest" description="Disordered" evidence="1">
    <location>
        <begin position="75"/>
        <end position="94"/>
    </location>
</feature>
<keyword evidence="3" id="KW-1185">Reference proteome</keyword>
<dbReference type="EMBL" id="JBHGVX010000003">
    <property type="protein sequence ID" value="KAL1797726.1"/>
    <property type="molecule type" value="Genomic_DNA"/>
</dbReference>
<dbReference type="GeneID" id="96084654"/>
<name>A0ABR3UML3_9PLEO</name>
<comment type="caution">
    <text evidence="2">The sequence shown here is derived from an EMBL/GenBank/DDBJ whole genome shotgun (WGS) entry which is preliminary data.</text>
</comment>
<sequence length="94" mass="10205">MVEETVGHGDYREHPAARSLVLDIPNKATATYSNRQQPTVKLTISLPPINHTQISPGHCPAVKTFSNLLSSIHNPFAGRRTSPSGAASDLDFRN</sequence>
<proteinExistence type="predicted"/>
<organism evidence="2 3">
    <name type="scientific">Alternaria dauci</name>
    <dbReference type="NCBI Taxonomy" id="48095"/>
    <lineage>
        <taxon>Eukaryota</taxon>
        <taxon>Fungi</taxon>
        <taxon>Dikarya</taxon>
        <taxon>Ascomycota</taxon>
        <taxon>Pezizomycotina</taxon>
        <taxon>Dothideomycetes</taxon>
        <taxon>Pleosporomycetidae</taxon>
        <taxon>Pleosporales</taxon>
        <taxon>Pleosporineae</taxon>
        <taxon>Pleosporaceae</taxon>
        <taxon>Alternaria</taxon>
        <taxon>Alternaria sect. Porri</taxon>
    </lineage>
</organism>
<gene>
    <name evidence="2" type="ORF">ACET3X_004332</name>
</gene>
<accession>A0ABR3UML3</accession>
<evidence type="ECO:0000313" key="3">
    <source>
        <dbReference type="Proteomes" id="UP001578633"/>
    </source>
</evidence>
<dbReference type="Proteomes" id="UP001578633">
    <property type="component" value="Chromosome 3"/>
</dbReference>